<reference evidence="1 2" key="1">
    <citation type="submission" date="2018-05" db="EMBL/GenBank/DDBJ databases">
        <title>Genome sequencing and assembly of the regulated plant pathogen Lachnellula willkommii and related sister species for the development of diagnostic species identification markers.</title>
        <authorList>
            <person name="Giroux E."/>
            <person name="Bilodeau G."/>
        </authorList>
    </citation>
    <scope>NUCLEOTIDE SEQUENCE [LARGE SCALE GENOMIC DNA]</scope>
    <source>
        <strain evidence="1 2">CBS 197.66</strain>
    </source>
</reference>
<organism evidence="1 2">
    <name type="scientific">Lachnellula subtilissima</name>
    <dbReference type="NCBI Taxonomy" id="602034"/>
    <lineage>
        <taxon>Eukaryota</taxon>
        <taxon>Fungi</taxon>
        <taxon>Dikarya</taxon>
        <taxon>Ascomycota</taxon>
        <taxon>Pezizomycotina</taxon>
        <taxon>Leotiomycetes</taxon>
        <taxon>Helotiales</taxon>
        <taxon>Lachnaceae</taxon>
        <taxon>Lachnellula</taxon>
    </lineage>
</organism>
<name>A0A8H8RV57_9HELO</name>
<dbReference type="EMBL" id="QGMJ01000138">
    <property type="protein sequence ID" value="TVY41417.1"/>
    <property type="molecule type" value="Genomic_DNA"/>
</dbReference>
<evidence type="ECO:0000313" key="1">
    <source>
        <dbReference type="EMBL" id="TVY41417.1"/>
    </source>
</evidence>
<sequence length="63" mass="7082">MKIHYIGILKNETKPAHELCAEKDLTAYSRFTRNKYARLAIQPPCSNTTEDVADKNPTAMANS</sequence>
<dbReference type="Proteomes" id="UP000462212">
    <property type="component" value="Unassembled WGS sequence"/>
</dbReference>
<accession>A0A8H8RV57</accession>
<comment type="caution">
    <text evidence="1">The sequence shown here is derived from an EMBL/GenBank/DDBJ whole genome shotgun (WGS) entry which is preliminary data.</text>
</comment>
<protein>
    <submittedName>
        <fullName evidence="1">Uncharacterized protein</fullName>
    </submittedName>
</protein>
<dbReference type="AlphaFoldDB" id="A0A8H8RV57"/>
<evidence type="ECO:0000313" key="2">
    <source>
        <dbReference type="Proteomes" id="UP000462212"/>
    </source>
</evidence>
<dbReference type="Gene3D" id="3.30.450.50">
    <property type="entry name" value="Longin domain"/>
    <property type="match status" value="1"/>
</dbReference>
<dbReference type="OrthoDB" id="27923at2759"/>
<keyword evidence="2" id="KW-1185">Reference proteome</keyword>
<proteinExistence type="predicted"/>
<gene>
    <name evidence="1" type="ORF">LSUB1_G003300</name>
</gene>